<dbReference type="HOGENOM" id="CLU_002329_0_0_1"/>
<dbReference type="GO" id="GO:0005506">
    <property type="term" value="F:iron ion binding"/>
    <property type="evidence" value="ECO:0007669"/>
    <property type="project" value="InterPro"/>
</dbReference>
<reference evidence="6 7" key="1">
    <citation type="submission" date="2014-04" db="EMBL/GenBank/DDBJ databases">
        <title>Evolutionary Origins and Diversification of the Mycorrhizal Mutualists.</title>
        <authorList>
            <consortium name="DOE Joint Genome Institute"/>
            <consortium name="Mycorrhizal Genomics Consortium"/>
            <person name="Kohler A."/>
            <person name="Kuo A."/>
            <person name="Nagy L.G."/>
            <person name="Floudas D."/>
            <person name="Copeland A."/>
            <person name="Barry K.W."/>
            <person name="Cichocki N."/>
            <person name="Veneault-Fourrey C."/>
            <person name="LaButti K."/>
            <person name="Lindquist E.A."/>
            <person name="Lipzen A."/>
            <person name="Lundell T."/>
            <person name="Morin E."/>
            <person name="Murat C."/>
            <person name="Riley R."/>
            <person name="Ohm R."/>
            <person name="Sun H."/>
            <person name="Tunlid A."/>
            <person name="Henrissat B."/>
            <person name="Grigoriev I.V."/>
            <person name="Hibbett D.S."/>
            <person name="Martin F."/>
        </authorList>
    </citation>
    <scope>NUCLEOTIDE SEQUENCE [LARGE SCALE GENOMIC DNA]</scope>
    <source>
        <strain evidence="6 7">Koide BX008</strain>
    </source>
</reference>
<dbReference type="GO" id="GO:0016705">
    <property type="term" value="F:oxidoreductase activity, acting on paired donors, with incorporation or reduction of molecular oxygen"/>
    <property type="evidence" value="ECO:0007669"/>
    <property type="project" value="InterPro"/>
</dbReference>
<dbReference type="GO" id="GO:0004497">
    <property type="term" value="F:monooxygenase activity"/>
    <property type="evidence" value="ECO:0007669"/>
    <property type="project" value="InterPro"/>
</dbReference>
<evidence type="ECO:0000313" key="6">
    <source>
        <dbReference type="EMBL" id="KIL59186.1"/>
    </source>
</evidence>
<dbReference type="Gene3D" id="1.10.640.10">
    <property type="entry name" value="Haem peroxidase domain superfamily, animal type"/>
    <property type="match status" value="1"/>
</dbReference>
<dbReference type="InterPro" id="IPR037120">
    <property type="entry name" value="Haem_peroxidase_sf_animal"/>
</dbReference>
<dbReference type="InterPro" id="IPR010255">
    <property type="entry name" value="Haem_peroxidase_sf"/>
</dbReference>
<keyword evidence="3" id="KW-0560">Oxidoreductase</keyword>
<dbReference type="GO" id="GO:0004601">
    <property type="term" value="F:peroxidase activity"/>
    <property type="evidence" value="ECO:0007669"/>
    <property type="project" value="InterPro"/>
</dbReference>
<feature type="compositionally biased region" description="Low complexity" evidence="5">
    <location>
        <begin position="1"/>
        <end position="18"/>
    </location>
</feature>
<dbReference type="PANTHER" id="PTHR11903">
    <property type="entry name" value="PROSTAGLANDIN G/H SYNTHASE"/>
    <property type="match status" value="1"/>
</dbReference>
<dbReference type="Pfam" id="PF03098">
    <property type="entry name" value="An_peroxidase"/>
    <property type="match status" value="1"/>
</dbReference>
<evidence type="ECO:0000256" key="3">
    <source>
        <dbReference type="ARBA" id="ARBA00023002"/>
    </source>
</evidence>
<dbReference type="GO" id="GO:0006979">
    <property type="term" value="P:response to oxidative stress"/>
    <property type="evidence" value="ECO:0007669"/>
    <property type="project" value="InterPro"/>
</dbReference>
<dbReference type="EMBL" id="KN818320">
    <property type="protein sequence ID" value="KIL59186.1"/>
    <property type="molecule type" value="Genomic_DNA"/>
</dbReference>
<dbReference type="SUPFAM" id="SSF48264">
    <property type="entry name" value="Cytochrome P450"/>
    <property type="match status" value="1"/>
</dbReference>
<feature type="compositionally biased region" description="Polar residues" evidence="5">
    <location>
        <begin position="66"/>
        <end position="75"/>
    </location>
</feature>
<keyword evidence="4" id="KW-0408">Iron</keyword>
<keyword evidence="7" id="KW-1185">Reference proteome</keyword>
<dbReference type="PROSITE" id="PS50292">
    <property type="entry name" value="PEROXIDASE_3"/>
    <property type="match status" value="1"/>
</dbReference>
<dbReference type="STRING" id="946122.A0A0C2WR20"/>
<protein>
    <recommendedName>
        <fullName evidence="8">Linoleate diol synthase</fullName>
    </recommendedName>
</protein>
<dbReference type="Proteomes" id="UP000054549">
    <property type="component" value="Unassembled WGS sequence"/>
</dbReference>
<feature type="compositionally biased region" description="Basic and acidic residues" evidence="5">
    <location>
        <begin position="81"/>
        <end position="92"/>
    </location>
</feature>
<proteinExistence type="predicted"/>
<feature type="compositionally biased region" description="Polar residues" evidence="5">
    <location>
        <begin position="93"/>
        <end position="111"/>
    </location>
</feature>
<dbReference type="InterPro" id="IPR036396">
    <property type="entry name" value="Cyt_P450_sf"/>
</dbReference>
<evidence type="ECO:0000256" key="2">
    <source>
        <dbReference type="ARBA" id="ARBA00022964"/>
    </source>
</evidence>
<dbReference type="Gene3D" id="1.10.630.10">
    <property type="entry name" value="Cytochrome P450"/>
    <property type="match status" value="1"/>
</dbReference>
<feature type="region of interest" description="Disordered" evidence="5">
    <location>
        <begin position="1"/>
        <end position="143"/>
    </location>
</feature>
<dbReference type="GO" id="GO:0051213">
    <property type="term" value="F:dioxygenase activity"/>
    <property type="evidence" value="ECO:0007669"/>
    <property type="project" value="UniProtKB-KW"/>
</dbReference>
<dbReference type="AlphaFoldDB" id="A0A0C2WR20"/>
<dbReference type="OrthoDB" id="823504at2759"/>
<feature type="compositionally biased region" description="Polar residues" evidence="5">
    <location>
        <begin position="119"/>
        <end position="141"/>
    </location>
</feature>
<evidence type="ECO:0000313" key="7">
    <source>
        <dbReference type="Proteomes" id="UP000054549"/>
    </source>
</evidence>
<dbReference type="InParanoid" id="A0A0C2WR20"/>
<evidence type="ECO:0000256" key="1">
    <source>
        <dbReference type="ARBA" id="ARBA00022723"/>
    </source>
</evidence>
<dbReference type="GO" id="GO:0020037">
    <property type="term" value="F:heme binding"/>
    <property type="evidence" value="ECO:0007669"/>
    <property type="project" value="InterPro"/>
</dbReference>
<gene>
    <name evidence="6" type="ORF">M378DRAFT_27110</name>
</gene>
<name>A0A0C2WR20_AMAMK</name>
<evidence type="ECO:0000256" key="4">
    <source>
        <dbReference type="ARBA" id="ARBA00023004"/>
    </source>
</evidence>
<feature type="compositionally biased region" description="Polar residues" evidence="5">
    <location>
        <begin position="26"/>
        <end position="45"/>
    </location>
</feature>
<dbReference type="PANTHER" id="PTHR11903:SF37">
    <property type="entry name" value="PSI-PRODUCING OXYGENASE A"/>
    <property type="match status" value="1"/>
</dbReference>
<organism evidence="6 7">
    <name type="scientific">Amanita muscaria (strain Koide BX008)</name>
    <dbReference type="NCBI Taxonomy" id="946122"/>
    <lineage>
        <taxon>Eukaryota</taxon>
        <taxon>Fungi</taxon>
        <taxon>Dikarya</taxon>
        <taxon>Basidiomycota</taxon>
        <taxon>Agaricomycotina</taxon>
        <taxon>Agaricomycetes</taxon>
        <taxon>Agaricomycetidae</taxon>
        <taxon>Agaricales</taxon>
        <taxon>Pluteineae</taxon>
        <taxon>Amanitaceae</taxon>
        <taxon>Amanita</taxon>
    </lineage>
</organism>
<accession>A0A0C2WR20</accession>
<keyword evidence="1" id="KW-0479">Metal-binding</keyword>
<sequence length="1105" mass="124311">MSSGTSSPPTTPGPFSTFASRFMFSPRTQQHFSTTPKMSPRSSPAPSLDSARRRAELPSLSDEEVTPTSPVMSSHKSVKIVVDEARSERSVRSTETASDTETPSRVVNSDNVPPASAPPTVQYSPRPYSTTRSNTSKSPDTLYSMIPNLPRTFLGSKHIYRDADGGYNNVLHPDVGRAGMPYTRNVRSEHRFSALPEPGLVFDTLLKARDKRVHPSGASSLAYAFAQLIAFSLYDTNFDDSDMNSTSSYLDLSPLYGSDEASQSQVRDKDSGRGLLFPDAFAEDRLALAPPAVCALLVIFNRNHNYIAERLFSINEQKKWIDPKHADEKLKAKQDEEIFQTARLVNCGHFLSVMVSDYLPAFLGLYEDGKWTKKGGFDLSQIRKRTVNDHQHGTHSSVEFNIVYRWNATLSQADLKCTEDAFNELVKRKSVDRVTAHELKCVAWQHRSLSAEPKRRGFANLIRGFDGRFDDDELAGVLLEATENGAGAFRPRGIPHVFRAAEMLAIDEARIWGVCSMNEFREFLGLRPFTSFEQWCSDPVISSIARRLYGHIDNLELYPGLQCETLYANSTYSCGYTMTKAILADAARIIKADRFFTTDFTPRNLTAWGYQDCQRDMSNSNQGGQLSRLLMRHLHRHYPYNSVYGCFPFLTPLKVKDNLTKQGIADRYTFERPAPAPVPKVLDDFVAIRHVVNNPDIFPPVWELKVIQDGAEYMLSVEAGAEYRIPEKISTLQEALFPNPGTLQTYGEWLRESISKKTKERSWKYAGIKGTTIDLVKDVVNATVIEWVAEFVLGIPLKTDTYPEGLYTESELYGILSNLYSIKYPGIEESENTFALRQSVRATHVILGLVAKEILALKRSLLPRAFVERITGSKRVEEDEKPSFELFNALASSNKPIHESVAIVLDIAISFSINVAEAVVHAVEFYLEEGQEKERHHMVELLQLDDAESGEVLLGYAREALRFHPRICNIWRGVTTDTQIPQGQEDLSPLNVHAGDMLWISFKNAYVDAAQFPEPYEIDPRRNRKDYRIHGSEFFSGPIAAFGEQLIVEVLRVILKLRNLRLADGDVGRMAGFRTILNETEMNVYLTPDGSTSCRPGPFHIVFDE</sequence>
<dbReference type="InterPro" id="IPR019791">
    <property type="entry name" value="Haem_peroxidase_animal"/>
</dbReference>
<evidence type="ECO:0000256" key="5">
    <source>
        <dbReference type="SAM" id="MobiDB-lite"/>
    </source>
</evidence>
<dbReference type="InterPro" id="IPR050783">
    <property type="entry name" value="Oxylipin_biosynth_metab"/>
</dbReference>
<keyword evidence="2" id="KW-0223">Dioxygenase</keyword>
<evidence type="ECO:0008006" key="8">
    <source>
        <dbReference type="Google" id="ProtNLM"/>
    </source>
</evidence>
<dbReference type="SUPFAM" id="SSF48113">
    <property type="entry name" value="Heme-dependent peroxidases"/>
    <property type="match status" value="1"/>
</dbReference>
<dbReference type="GO" id="GO:0006631">
    <property type="term" value="P:fatty acid metabolic process"/>
    <property type="evidence" value="ECO:0007669"/>
    <property type="project" value="UniProtKB-ARBA"/>
</dbReference>